<dbReference type="Pfam" id="PF12776">
    <property type="entry name" value="Myb_DNA-bind_3"/>
    <property type="match status" value="1"/>
</dbReference>
<sequence>MGGYDDEEDIENQQANNDIDEDEDLVTTIEPSTEWTTFRRNLATKIRGRGKNKRKWNNEEDAKLVDALLDMVNLGTYKAENGFKPGYLNFVEDKLRVSLPNSGFKAKPHIESRIKTLKRDFNIVYDMLNGPNTSGFGMDPIKKCIVAEKAVWDSYLQSHPTHGIWQNKAFPMYDDLVIIFGKDRATGGNAEGPNDMMEEIEREDVNPNAGNDVETTTEIGLDDLDASFSPLQSPRSATVDKRKKRKRSVDNLMPMTDIKEAASIIGSEIAKASEIFGKAIGVDAEISEKRQRIDSEIRKIPDLAVLDVIKVVCRIAQSPELTDVFFSMTEEGREQLARAIISDQV</sequence>
<protein>
    <submittedName>
        <fullName evidence="3">Retrotransposon protein</fullName>
    </submittedName>
</protein>
<dbReference type="EMBL" id="BKCP01004627">
    <property type="protein sequence ID" value="GER32701.1"/>
    <property type="molecule type" value="Genomic_DNA"/>
</dbReference>
<dbReference type="Proteomes" id="UP000325081">
    <property type="component" value="Unassembled WGS sequence"/>
</dbReference>
<feature type="compositionally biased region" description="Acidic residues" evidence="1">
    <location>
        <begin position="1"/>
        <end position="11"/>
    </location>
</feature>
<feature type="region of interest" description="Disordered" evidence="1">
    <location>
        <begin position="1"/>
        <end position="24"/>
    </location>
</feature>
<proteinExistence type="predicted"/>
<reference evidence="3" key="2">
    <citation type="journal article" date="2019" name="Curr. Biol.">
        <title>Genome Sequence of Striga asiatica Provides Insight into the Evolution of Plant Parasitism.</title>
        <authorList>
            <person name="Yoshida S."/>
            <person name="Kim S."/>
            <person name="Wafula E.K."/>
            <person name="Tanskanen J."/>
            <person name="Kim Y."/>
            <person name="Honaas L."/>
            <person name="Yang Z."/>
            <person name="Spallek T."/>
            <person name="Conn C.E."/>
            <person name="Ichihashi Y."/>
            <person name="Cheong K."/>
            <person name="Cui S."/>
            <person name="Der J.P."/>
            <person name="Gundlach H."/>
            <person name="Jiao Y."/>
            <person name="Hori C."/>
            <person name="Ishida J.K."/>
            <person name="Kasahara H."/>
            <person name="Kiba T."/>
            <person name="Kim M."/>
            <person name="Koo N."/>
            <person name="Laohavisit A."/>
            <person name="Lee Y."/>
            <person name="Lumba S."/>
            <person name="Mccourt P."/>
            <person name="Mortimer J.C."/>
            <person name="Mutuku J.M."/>
            <person name="Nomura T."/>
            <person name="Sasaki-sekimoto Y."/>
            <person name="Seto Y."/>
            <person name="Wang Y."/>
            <person name="Wakatake T."/>
            <person name="Sakakibara H."/>
            <person name="Demura T."/>
            <person name="Yamaguchi S."/>
            <person name="Yoneyama K."/>
            <person name="Manabe R."/>
            <person name="Nelson D.C."/>
            <person name="Schulman A.H."/>
            <person name="Timko M.P."/>
            <person name="Depamphilis C.W."/>
            <person name="Choi D."/>
            <person name="Shirasu K."/>
        </authorList>
    </citation>
    <scope>NUCLEOTIDE SEQUENCE [LARGE SCALE GENOMIC DNA]</scope>
    <source>
        <strain evidence="3">UVA1</strain>
    </source>
</reference>
<evidence type="ECO:0000313" key="4">
    <source>
        <dbReference type="EMBL" id="GER40481.1"/>
    </source>
</evidence>
<evidence type="ECO:0000256" key="1">
    <source>
        <dbReference type="SAM" id="MobiDB-lite"/>
    </source>
</evidence>
<dbReference type="EMBL" id="BKCP01005883">
    <property type="protein sequence ID" value="GER40481.1"/>
    <property type="molecule type" value="Genomic_DNA"/>
</dbReference>
<name>A0A5A7PJ81_STRAF</name>
<gene>
    <name evidence="3" type="ORF">STAS_08783</name>
    <name evidence="4" type="ORF">STAS_17150</name>
</gene>
<evidence type="ECO:0000313" key="5">
    <source>
        <dbReference type="Proteomes" id="UP000325081"/>
    </source>
</evidence>
<comment type="caution">
    <text evidence="3">The sequence shown here is derived from an EMBL/GenBank/DDBJ whole genome shotgun (WGS) entry which is preliminary data.</text>
</comment>
<evidence type="ECO:0000259" key="2">
    <source>
        <dbReference type="Pfam" id="PF12776"/>
    </source>
</evidence>
<keyword evidence="5" id="KW-1185">Reference proteome</keyword>
<feature type="domain" description="Myb/SANT-like" evidence="2">
    <location>
        <begin position="55"/>
        <end position="155"/>
    </location>
</feature>
<dbReference type="AlphaFoldDB" id="A0A5A7PJ81"/>
<dbReference type="PANTHER" id="PTHR46250:SF17">
    <property type="entry name" value="MYB_SANT-LIKE DOMAIN-CONTAINING PROTEIN"/>
    <property type="match status" value="1"/>
</dbReference>
<reference evidence="5" key="1">
    <citation type="journal article" date="2019" name="Curr. Biol.">
        <title>Genome Sequence of Striga asiatica Provides Insight into the Evolution of Plant Parasitism.</title>
        <authorList>
            <person name="Yoshida S."/>
            <person name="Kim S."/>
            <person name="Wafula E.K."/>
            <person name="Tanskanen J."/>
            <person name="Kim Y.M."/>
            <person name="Honaas L."/>
            <person name="Yang Z."/>
            <person name="Spallek T."/>
            <person name="Conn C.E."/>
            <person name="Ichihashi Y."/>
            <person name="Cheong K."/>
            <person name="Cui S."/>
            <person name="Der J.P."/>
            <person name="Gundlach H."/>
            <person name="Jiao Y."/>
            <person name="Hori C."/>
            <person name="Ishida J.K."/>
            <person name="Kasahara H."/>
            <person name="Kiba T."/>
            <person name="Kim M.S."/>
            <person name="Koo N."/>
            <person name="Laohavisit A."/>
            <person name="Lee Y.H."/>
            <person name="Lumba S."/>
            <person name="McCourt P."/>
            <person name="Mortimer J.C."/>
            <person name="Mutuku J.M."/>
            <person name="Nomura T."/>
            <person name="Sasaki-Sekimoto Y."/>
            <person name="Seto Y."/>
            <person name="Wang Y."/>
            <person name="Wakatake T."/>
            <person name="Sakakibara H."/>
            <person name="Demura T."/>
            <person name="Yamaguchi S."/>
            <person name="Yoneyama K."/>
            <person name="Manabe R.I."/>
            <person name="Nelson D.C."/>
            <person name="Schulman A.H."/>
            <person name="Timko M.P."/>
            <person name="dePamphilis C.W."/>
            <person name="Choi D."/>
            <person name="Shirasu K."/>
        </authorList>
    </citation>
    <scope>NUCLEOTIDE SEQUENCE [LARGE SCALE GENOMIC DNA]</scope>
    <source>
        <strain evidence="5">cv. UVA1</strain>
    </source>
</reference>
<dbReference type="PANTHER" id="PTHR46250">
    <property type="entry name" value="MYB/SANT-LIKE DNA-BINDING DOMAIN PROTEIN-RELATED"/>
    <property type="match status" value="1"/>
</dbReference>
<accession>A0A5A7PJ81</accession>
<dbReference type="InterPro" id="IPR024752">
    <property type="entry name" value="Myb/SANT-like_dom"/>
</dbReference>
<organism evidence="3 5">
    <name type="scientific">Striga asiatica</name>
    <name type="common">Asiatic witchweed</name>
    <name type="synonym">Buchnera asiatica</name>
    <dbReference type="NCBI Taxonomy" id="4170"/>
    <lineage>
        <taxon>Eukaryota</taxon>
        <taxon>Viridiplantae</taxon>
        <taxon>Streptophyta</taxon>
        <taxon>Embryophyta</taxon>
        <taxon>Tracheophyta</taxon>
        <taxon>Spermatophyta</taxon>
        <taxon>Magnoliopsida</taxon>
        <taxon>eudicotyledons</taxon>
        <taxon>Gunneridae</taxon>
        <taxon>Pentapetalae</taxon>
        <taxon>asterids</taxon>
        <taxon>lamiids</taxon>
        <taxon>Lamiales</taxon>
        <taxon>Orobanchaceae</taxon>
        <taxon>Buchnereae</taxon>
        <taxon>Striga</taxon>
    </lineage>
</organism>
<dbReference type="OrthoDB" id="618098at2759"/>
<evidence type="ECO:0000313" key="3">
    <source>
        <dbReference type="EMBL" id="GER32701.1"/>
    </source>
</evidence>